<dbReference type="PROSITE" id="PS00107">
    <property type="entry name" value="PROTEIN_KINASE_ATP"/>
    <property type="match status" value="1"/>
</dbReference>
<dbReference type="InterPro" id="IPR011009">
    <property type="entry name" value="Kinase-like_dom_sf"/>
</dbReference>
<protein>
    <recommendedName>
        <fullName evidence="4">Protein kinase domain-containing protein</fullName>
    </recommendedName>
</protein>
<feature type="binding site" evidence="2">
    <location>
        <position position="231"/>
    </location>
    <ligand>
        <name>ATP</name>
        <dbReference type="ChEBI" id="CHEBI:30616"/>
    </ligand>
</feature>
<name>A0A426YWB8_ENSVE</name>
<evidence type="ECO:0000259" key="4">
    <source>
        <dbReference type="PROSITE" id="PS50011"/>
    </source>
</evidence>
<evidence type="ECO:0000313" key="6">
    <source>
        <dbReference type="Proteomes" id="UP000287651"/>
    </source>
</evidence>
<proteinExistence type="inferred from homology"/>
<evidence type="ECO:0000256" key="3">
    <source>
        <dbReference type="SAM" id="MobiDB-lite"/>
    </source>
</evidence>
<dbReference type="Gene3D" id="3.30.200.20">
    <property type="entry name" value="Phosphorylase Kinase, domain 1"/>
    <property type="match status" value="1"/>
</dbReference>
<reference evidence="5 6" key="1">
    <citation type="journal article" date="2014" name="Agronomy (Basel)">
        <title>A Draft Genome Sequence for Ensete ventricosum, the Drought-Tolerant Tree Against Hunger.</title>
        <authorList>
            <person name="Harrison J."/>
            <person name="Moore K.A."/>
            <person name="Paszkiewicz K."/>
            <person name="Jones T."/>
            <person name="Grant M."/>
            <person name="Ambacheew D."/>
            <person name="Muzemil S."/>
            <person name="Studholme D.J."/>
        </authorList>
    </citation>
    <scope>NUCLEOTIDE SEQUENCE [LARGE SCALE GENOMIC DNA]</scope>
</reference>
<feature type="domain" description="Protein kinase" evidence="4">
    <location>
        <begin position="202"/>
        <end position="251"/>
    </location>
</feature>
<dbReference type="GO" id="GO:0004672">
    <property type="term" value="F:protein kinase activity"/>
    <property type="evidence" value="ECO:0007669"/>
    <property type="project" value="InterPro"/>
</dbReference>
<dbReference type="PANTHER" id="PTHR48014:SF21">
    <property type="entry name" value="SERINE_THREONINE-PROTEIN KINASE FRAY2"/>
    <property type="match status" value="1"/>
</dbReference>
<dbReference type="PANTHER" id="PTHR48014">
    <property type="entry name" value="SERINE/THREONINE-PROTEIN KINASE FRAY2"/>
    <property type="match status" value="1"/>
</dbReference>
<comment type="similarity">
    <text evidence="1">Belongs to the protein kinase superfamily. STE Ser/Thr protein kinase family. STE20 subfamily.</text>
</comment>
<feature type="region of interest" description="Disordered" evidence="3">
    <location>
        <begin position="164"/>
        <end position="192"/>
    </location>
</feature>
<dbReference type="Proteomes" id="UP000287651">
    <property type="component" value="Unassembled WGS sequence"/>
</dbReference>
<evidence type="ECO:0000313" key="5">
    <source>
        <dbReference type="EMBL" id="RRT55971.1"/>
    </source>
</evidence>
<dbReference type="SUPFAM" id="SSF56112">
    <property type="entry name" value="Protein kinase-like (PK-like)"/>
    <property type="match status" value="1"/>
</dbReference>
<dbReference type="InterPro" id="IPR000719">
    <property type="entry name" value="Prot_kinase_dom"/>
</dbReference>
<dbReference type="GO" id="GO:0005524">
    <property type="term" value="F:ATP binding"/>
    <property type="evidence" value="ECO:0007669"/>
    <property type="project" value="UniProtKB-UniRule"/>
</dbReference>
<evidence type="ECO:0000256" key="1">
    <source>
        <dbReference type="ARBA" id="ARBA00008874"/>
    </source>
</evidence>
<feature type="compositionally biased region" description="Basic and acidic residues" evidence="3">
    <location>
        <begin position="168"/>
        <end position="183"/>
    </location>
</feature>
<dbReference type="InterPro" id="IPR047173">
    <property type="entry name" value="STRAD_A/B-like"/>
</dbReference>
<keyword evidence="2" id="KW-0067">ATP-binding</keyword>
<sequence length="251" mass="27401">MQGKWRPGPISSTNQHAESLTHDPGNDRCDGDPMPPCRAAPGGWYAPAGPLPLLRRPYTLRPPDSLVTEKVPKTGKSVEETRYVAPLLSLSLSQRRQPSFRLLGFGAPFVRTTHRPPPQQLSVFPTAPLSLARSIRRLALSSRCAHPPPCPFVAPPFALFIGGGSQRGGREGGSDWRSGERRRGMGRNGSVRRSYSALPEDYKLLEEVGHGASATVYRAIYVPANEVVAVKRLDLDRCNSNLVSPLLLPLN</sequence>
<feature type="compositionally biased region" description="Basic and acidic residues" evidence="3">
    <location>
        <begin position="19"/>
        <end position="31"/>
    </location>
</feature>
<accession>A0A426YWB8</accession>
<dbReference type="EMBL" id="AMZH03009838">
    <property type="protein sequence ID" value="RRT55971.1"/>
    <property type="molecule type" value="Genomic_DNA"/>
</dbReference>
<evidence type="ECO:0000256" key="2">
    <source>
        <dbReference type="PROSITE-ProRule" id="PRU10141"/>
    </source>
</evidence>
<dbReference type="InterPro" id="IPR017441">
    <property type="entry name" value="Protein_kinase_ATP_BS"/>
</dbReference>
<dbReference type="GO" id="GO:0043539">
    <property type="term" value="F:protein serine/threonine kinase activator activity"/>
    <property type="evidence" value="ECO:0007669"/>
    <property type="project" value="InterPro"/>
</dbReference>
<dbReference type="AlphaFoldDB" id="A0A426YWB8"/>
<dbReference type="PROSITE" id="PS50011">
    <property type="entry name" value="PROTEIN_KINASE_DOM"/>
    <property type="match status" value="1"/>
</dbReference>
<keyword evidence="2" id="KW-0547">Nucleotide-binding</keyword>
<gene>
    <name evidence="5" type="ORF">B296_00044592</name>
</gene>
<organism evidence="5 6">
    <name type="scientific">Ensete ventricosum</name>
    <name type="common">Abyssinian banana</name>
    <name type="synonym">Musa ensete</name>
    <dbReference type="NCBI Taxonomy" id="4639"/>
    <lineage>
        <taxon>Eukaryota</taxon>
        <taxon>Viridiplantae</taxon>
        <taxon>Streptophyta</taxon>
        <taxon>Embryophyta</taxon>
        <taxon>Tracheophyta</taxon>
        <taxon>Spermatophyta</taxon>
        <taxon>Magnoliopsida</taxon>
        <taxon>Liliopsida</taxon>
        <taxon>Zingiberales</taxon>
        <taxon>Musaceae</taxon>
        <taxon>Ensete</taxon>
    </lineage>
</organism>
<feature type="region of interest" description="Disordered" evidence="3">
    <location>
        <begin position="1"/>
        <end position="36"/>
    </location>
</feature>
<comment type="caution">
    <text evidence="5">The sequence shown here is derived from an EMBL/GenBank/DDBJ whole genome shotgun (WGS) entry which is preliminary data.</text>
</comment>